<keyword evidence="4 9" id="KW-0479">Metal-binding</keyword>
<dbReference type="PANTHER" id="PTHR11702">
    <property type="entry name" value="DEVELOPMENTALLY REGULATED GTP-BINDING PROTEIN-RELATED"/>
    <property type="match status" value="1"/>
</dbReference>
<dbReference type="NCBIfam" id="NF008956">
    <property type="entry name" value="PRK12299.1"/>
    <property type="match status" value="1"/>
</dbReference>
<comment type="cofactor">
    <cofactor evidence="1 9">
        <name>Mg(2+)</name>
        <dbReference type="ChEBI" id="CHEBI:18420"/>
    </cofactor>
</comment>
<dbReference type="EC" id="3.6.5.-" evidence="9"/>
<evidence type="ECO:0000256" key="5">
    <source>
        <dbReference type="ARBA" id="ARBA00022741"/>
    </source>
</evidence>
<feature type="binding site" evidence="9">
    <location>
        <begin position="190"/>
        <end position="194"/>
    </location>
    <ligand>
        <name>GTP</name>
        <dbReference type="ChEBI" id="CHEBI:37565"/>
    </ligand>
</feature>
<keyword evidence="8 9" id="KW-0342">GTP-binding</keyword>
<evidence type="ECO:0000256" key="4">
    <source>
        <dbReference type="ARBA" id="ARBA00022723"/>
    </source>
</evidence>
<dbReference type="PIRSF" id="PIRSF002401">
    <property type="entry name" value="GTP_bd_Obg/CgtA"/>
    <property type="match status" value="1"/>
</dbReference>
<dbReference type="InterPro" id="IPR027417">
    <property type="entry name" value="P-loop_NTPase"/>
</dbReference>
<evidence type="ECO:0000256" key="3">
    <source>
        <dbReference type="ARBA" id="ARBA00022490"/>
    </source>
</evidence>
<evidence type="ECO:0000256" key="7">
    <source>
        <dbReference type="ARBA" id="ARBA00022842"/>
    </source>
</evidence>
<feature type="domain" description="OBG-type G" evidence="10">
    <location>
        <begin position="159"/>
        <end position="330"/>
    </location>
</feature>
<feature type="binding site" evidence="9">
    <location>
        <position position="172"/>
    </location>
    <ligand>
        <name>Mg(2+)</name>
        <dbReference type="ChEBI" id="CHEBI:18420"/>
    </ligand>
</feature>
<evidence type="ECO:0000313" key="13">
    <source>
        <dbReference type="EMBL" id="MDX8336495.1"/>
    </source>
</evidence>
<dbReference type="PROSITE" id="PS51883">
    <property type="entry name" value="OBG"/>
    <property type="match status" value="1"/>
</dbReference>
<dbReference type="SUPFAM" id="SSF52540">
    <property type="entry name" value="P-loop containing nucleoside triphosphate hydrolases"/>
    <property type="match status" value="1"/>
</dbReference>
<dbReference type="InterPro" id="IPR015349">
    <property type="entry name" value="OCT_dom"/>
</dbReference>
<dbReference type="Gene3D" id="3.30.300.350">
    <property type="entry name" value="GTP-binding protein OBG, C-terminal domain"/>
    <property type="match status" value="1"/>
</dbReference>
<evidence type="ECO:0000256" key="6">
    <source>
        <dbReference type="ARBA" id="ARBA00022801"/>
    </source>
</evidence>
<dbReference type="Pfam" id="PF09269">
    <property type="entry name" value="DUF1967"/>
    <property type="match status" value="1"/>
</dbReference>
<evidence type="ECO:0000259" key="12">
    <source>
        <dbReference type="PROSITE" id="PS51883"/>
    </source>
</evidence>
<evidence type="ECO:0000259" key="11">
    <source>
        <dbReference type="PROSITE" id="PS51881"/>
    </source>
</evidence>
<evidence type="ECO:0000256" key="1">
    <source>
        <dbReference type="ARBA" id="ARBA00001946"/>
    </source>
</evidence>
<dbReference type="Gene3D" id="2.70.210.12">
    <property type="entry name" value="GTP1/OBG domain"/>
    <property type="match status" value="1"/>
</dbReference>
<evidence type="ECO:0000259" key="10">
    <source>
        <dbReference type="PROSITE" id="PS51710"/>
    </source>
</evidence>
<name>A0ABU4WAC6_9FUSO</name>
<evidence type="ECO:0000256" key="2">
    <source>
        <dbReference type="ARBA" id="ARBA00007699"/>
    </source>
</evidence>
<comment type="similarity">
    <text evidence="2 9">Belongs to the TRAFAC class OBG-HflX-like GTPase superfamily. OBG GTPase family.</text>
</comment>
<evidence type="ECO:0000313" key="14">
    <source>
        <dbReference type="Proteomes" id="UP001279681"/>
    </source>
</evidence>
<dbReference type="SUPFAM" id="SSF102741">
    <property type="entry name" value="Obg GTP-binding protein C-terminal domain"/>
    <property type="match status" value="1"/>
</dbReference>
<feature type="domain" description="OCT" evidence="11">
    <location>
        <begin position="349"/>
        <end position="428"/>
    </location>
</feature>
<dbReference type="InterPro" id="IPR031167">
    <property type="entry name" value="G_OBG"/>
</dbReference>
<dbReference type="PROSITE" id="PS51881">
    <property type="entry name" value="OCT"/>
    <property type="match status" value="1"/>
</dbReference>
<evidence type="ECO:0000256" key="9">
    <source>
        <dbReference type="HAMAP-Rule" id="MF_01454"/>
    </source>
</evidence>
<evidence type="ECO:0000256" key="8">
    <source>
        <dbReference type="ARBA" id="ARBA00023134"/>
    </source>
</evidence>
<dbReference type="InterPro" id="IPR006169">
    <property type="entry name" value="GTP1_OBG_dom"/>
</dbReference>
<accession>A0ABU4WAC6</accession>
<dbReference type="Gene3D" id="3.40.50.300">
    <property type="entry name" value="P-loop containing nucleotide triphosphate hydrolases"/>
    <property type="match status" value="1"/>
</dbReference>
<dbReference type="InterPro" id="IPR006073">
    <property type="entry name" value="GTP-bd"/>
</dbReference>
<dbReference type="PROSITE" id="PS00905">
    <property type="entry name" value="GTP1_OBG"/>
    <property type="match status" value="1"/>
</dbReference>
<comment type="caution">
    <text evidence="13">The sequence shown here is derived from an EMBL/GenBank/DDBJ whole genome shotgun (WGS) entry which is preliminary data.</text>
</comment>
<dbReference type="HAMAP" id="MF_01454">
    <property type="entry name" value="GTPase_Obg"/>
    <property type="match status" value="1"/>
</dbReference>
<keyword evidence="3 9" id="KW-0963">Cytoplasm</keyword>
<dbReference type="RefSeq" id="WP_320313896.1">
    <property type="nucleotide sequence ID" value="NZ_JAVIKH010000010.1"/>
</dbReference>
<dbReference type="InterPro" id="IPR036726">
    <property type="entry name" value="GTP1_OBG_dom_sf"/>
</dbReference>
<feature type="binding site" evidence="9">
    <location>
        <position position="192"/>
    </location>
    <ligand>
        <name>Mg(2+)</name>
        <dbReference type="ChEBI" id="CHEBI:18420"/>
    </ligand>
</feature>
<dbReference type="PRINTS" id="PR00326">
    <property type="entry name" value="GTP1OBG"/>
</dbReference>
<sequence>MFIDEVIITVKAGNGGDGAATFRREKCIQFGGPDGGDGGRGGDLVFVADSNINTLIDFKYKKLFQAGNGENGAKKNMFGKFGENLVIKVPIGTQVRDMETGKLLLDMSIPGEERVLLRGGRGGLGNTNFKNSIRRTPTMAGKGKEGVELRVKLELKLLADVALVGYPSVGKSSLINKISAAKSKVGNYHFTTLEPKLGVVRLGEGRSFVVADIPGLIEGAHEGVGLGDKFLKHIERCKMIYHIVDVAGIEGRDPIEDYERINNELTKFSQKLATKKQIVLANKMDLIWDMDKYEEFKKAVESQGNEVFPVSVILGDGLKEVLNRTWHVLQETEREELEEEADIIDIIKANKIRKEPFVVTQDEDGVFVVDGSIVDGVLAKYIITHDDESVVTFLHMLRNLGLEDALKDAGVEDGDTVRIADTEFDFVE</sequence>
<dbReference type="InterPro" id="IPR014100">
    <property type="entry name" value="GTP-bd_Obg/CgtA"/>
</dbReference>
<keyword evidence="6 9" id="KW-0378">Hydrolase</keyword>
<comment type="function">
    <text evidence="9">An essential GTPase which binds GTP, GDP and possibly (p)ppGpp with moderate affinity, with high nucleotide exchange rates and a fairly low GTP hydrolysis rate. Plays a role in control of the cell cycle, stress response, ribosome biogenesis and in those bacteria that undergo differentiation, in morphogenesis control.</text>
</comment>
<dbReference type="NCBIfam" id="NF008954">
    <property type="entry name" value="PRK12296.1"/>
    <property type="match status" value="1"/>
</dbReference>
<keyword evidence="5 9" id="KW-0547">Nucleotide-binding</keyword>
<keyword evidence="14" id="KW-1185">Reference proteome</keyword>
<dbReference type="Pfam" id="PF01926">
    <property type="entry name" value="MMR_HSR1"/>
    <property type="match status" value="1"/>
</dbReference>
<organism evidence="13 14">
    <name type="scientific">Candidatus Cetobacterium colombiensis</name>
    <dbReference type="NCBI Taxonomy" id="3073100"/>
    <lineage>
        <taxon>Bacteria</taxon>
        <taxon>Fusobacteriati</taxon>
        <taxon>Fusobacteriota</taxon>
        <taxon>Fusobacteriia</taxon>
        <taxon>Fusobacteriales</taxon>
        <taxon>Fusobacteriaceae</taxon>
        <taxon>Cetobacterium</taxon>
    </lineage>
</organism>
<dbReference type="InterPro" id="IPR006074">
    <property type="entry name" value="GTP1-OBG_CS"/>
</dbReference>
<feature type="binding site" evidence="9">
    <location>
        <begin position="165"/>
        <end position="172"/>
    </location>
    <ligand>
        <name>GTP</name>
        <dbReference type="ChEBI" id="CHEBI:37565"/>
    </ligand>
</feature>
<feature type="domain" description="Obg" evidence="12">
    <location>
        <begin position="1"/>
        <end position="158"/>
    </location>
</feature>
<protein>
    <recommendedName>
        <fullName evidence="9">GTPase Obg</fullName>
        <ecNumber evidence="9">3.6.5.-</ecNumber>
    </recommendedName>
    <alternativeName>
        <fullName evidence="9">GTP-binding protein Obg</fullName>
    </alternativeName>
</protein>
<proteinExistence type="inferred from homology"/>
<dbReference type="PROSITE" id="PS51710">
    <property type="entry name" value="G_OBG"/>
    <property type="match status" value="1"/>
</dbReference>
<gene>
    <name evidence="13" type="primary">obgE</name>
    <name evidence="9" type="synonym">obg</name>
    <name evidence="13" type="ORF">RFV38_08305</name>
</gene>
<feature type="binding site" evidence="9">
    <location>
        <begin position="212"/>
        <end position="215"/>
    </location>
    <ligand>
        <name>GTP</name>
        <dbReference type="ChEBI" id="CHEBI:37565"/>
    </ligand>
</feature>
<dbReference type="InterPro" id="IPR045086">
    <property type="entry name" value="OBG_GTPase"/>
</dbReference>
<dbReference type="PANTHER" id="PTHR11702:SF31">
    <property type="entry name" value="MITOCHONDRIAL RIBOSOME-ASSOCIATED GTPASE 2"/>
    <property type="match status" value="1"/>
</dbReference>
<feature type="binding site" evidence="9">
    <location>
        <begin position="282"/>
        <end position="285"/>
    </location>
    <ligand>
        <name>GTP</name>
        <dbReference type="ChEBI" id="CHEBI:37565"/>
    </ligand>
</feature>
<dbReference type="EMBL" id="JAVIKH010000010">
    <property type="protein sequence ID" value="MDX8336495.1"/>
    <property type="molecule type" value="Genomic_DNA"/>
</dbReference>
<feature type="binding site" evidence="9">
    <location>
        <begin position="311"/>
        <end position="313"/>
    </location>
    <ligand>
        <name>GTP</name>
        <dbReference type="ChEBI" id="CHEBI:37565"/>
    </ligand>
</feature>
<keyword evidence="7 9" id="KW-0460">Magnesium</keyword>
<comment type="subunit">
    <text evidence="9">Monomer.</text>
</comment>
<dbReference type="NCBIfam" id="TIGR02729">
    <property type="entry name" value="Obg_CgtA"/>
    <property type="match status" value="1"/>
</dbReference>
<dbReference type="Proteomes" id="UP001279681">
    <property type="component" value="Unassembled WGS sequence"/>
</dbReference>
<dbReference type="Pfam" id="PF01018">
    <property type="entry name" value="GTP1_OBG"/>
    <property type="match status" value="1"/>
</dbReference>
<dbReference type="NCBIfam" id="TIGR03595">
    <property type="entry name" value="Obg_CgtA_exten"/>
    <property type="match status" value="1"/>
</dbReference>
<dbReference type="NCBIfam" id="NF008955">
    <property type="entry name" value="PRK12297.1"/>
    <property type="match status" value="1"/>
</dbReference>
<dbReference type="CDD" id="cd01898">
    <property type="entry name" value="Obg"/>
    <property type="match status" value="1"/>
</dbReference>
<comment type="subcellular location">
    <subcellularLocation>
        <location evidence="9">Cytoplasm</location>
    </subcellularLocation>
</comment>
<dbReference type="SUPFAM" id="SSF82051">
    <property type="entry name" value="Obg GTP-binding protein N-terminal domain"/>
    <property type="match status" value="1"/>
</dbReference>
<reference evidence="14" key="1">
    <citation type="submission" date="2023-07" db="EMBL/GenBank/DDBJ databases">
        <authorList>
            <person name="Colorado M.A."/>
            <person name="Villamil L.M."/>
            <person name="Melo J.F."/>
            <person name="Rodriguez J.A."/>
            <person name="Ruiz R.Y."/>
        </authorList>
    </citation>
    <scope>NUCLEOTIDE SEQUENCE [LARGE SCALE GENOMIC DNA]</scope>
    <source>
        <strain evidence="14">C33</strain>
    </source>
</reference>
<dbReference type="InterPro" id="IPR036346">
    <property type="entry name" value="GTP-bd_prot_GTP1/OBG_C_sf"/>
</dbReference>